<reference evidence="1 2" key="1">
    <citation type="journal article" date="2014" name="Genome Announc.">
        <title>Genome Sequence of Afipia felis Strain 76713, Isolated in Hospital Water Using an Amoeba Co-Culture Procedure.</title>
        <authorList>
            <person name="Benamar S."/>
            <person name="La Scola B."/>
            <person name="Croce O."/>
        </authorList>
    </citation>
    <scope>NUCLEOTIDE SEQUENCE [LARGE SCALE GENOMIC DNA]</scope>
    <source>
        <strain evidence="1 2">76713</strain>
    </source>
</reference>
<dbReference type="Proteomes" id="UP000035762">
    <property type="component" value="Unassembled WGS sequence"/>
</dbReference>
<gene>
    <name evidence="1" type="ORF">BN961_01755</name>
</gene>
<comment type="caution">
    <text evidence="1">The sequence shown here is derived from an EMBL/GenBank/DDBJ whole genome shotgun (WGS) entry which is preliminary data.</text>
</comment>
<organism evidence="1 2">
    <name type="scientific">Afipia felis</name>
    <name type="common">Cat scratch disease bacillus</name>
    <dbReference type="NCBI Taxonomy" id="1035"/>
    <lineage>
        <taxon>Bacteria</taxon>
        <taxon>Pseudomonadati</taxon>
        <taxon>Pseudomonadota</taxon>
        <taxon>Alphaproteobacteria</taxon>
        <taxon>Hyphomicrobiales</taxon>
        <taxon>Nitrobacteraceae</taxon>
        <taxon>Afipia</taxon>
    </lineage>
</organism>
<protein>
    <submittedName>
        <fullName evidence="1">Uncharacterized protein</fullName>
    </submittedName>
</protein>
<name>A0A090MLS9_AFIFE</name>
<keyword evidence="2" id="KW-1185">Reference proteome</keyword>
<accession>A0A090MLS9</accession>
<evidence type="ECO:0000313" key="2">
    <source>
        <dbReference type="Proteomes" id="UP000035762"/>
    </source>
</evidence>
<sequence>MLNADVFRVLGGGLADRRIRTHGQRVHGQAGFGGPFLERLRQERNRGDQKEDAARCLLACVGSVGFGDFQRGKGLARTAGHDELAALGFFQACQHILDGFFLMLARLPLFAQLHLVGARQAELAPIDRAVFQVLQADANARHTLVVKQRLGVL</sequence>
<dbReference type="AlphaFoldDB" id="A0A090MLS9"/>
<proteinExistence type="predicted"/>
<dbReference type="EMBL" id="CCAZ020000001">
    <property type="protein sequence ID" value="CEG08341.1"/>
    <property type="molecule type" value="Genomic_DNA"/>
</dbReference>
<dbReference type="STRING" id="1035.BN961_01755"/>
<evidence type="ECO:0000313" key="1">
    <source>
        <dbReference type="EMBL" id="CEG08341.1"/>
    </source>
</evidence>